<dbReference type="RefSeq" id="WP_179819929.1">
    <property type="nucleotide sequence ID" value="NZ_JACCCO010000001.1"/>
</dbReference>
<evidence type="ECO:0008006" key="3">
    <source>
        <dbReference type="Google" id="ProtNLM"/>
    </source>
</evidence>
<evidence type="ECO:0000313" key="1">
    <source>
        <dbReference type="EMBL" id="NYF40299.1"/>
    </source>
</evidence>
<accession>A0A852UVQ7</accession>
<gene>
    <name evidence="1" type="ORF">HDA43_002458</name>
</gene>
<evidence type="ECO:0000313" key="2">
    <source>
        <dbReference type="Proteomes" id="UP000576393"/>
    </source>
</evidence>
<dbReference type="Pfam" id="PF11209">
    <property type="entry name" value="LmeA"/>
    <property type="match status" value="1"/>
</dbReference>
<comment type="caution">
    <text evidence="1">The sequence shown here is derived from an EMBL/GenBank/DDBJ whole genome shotgun (WGS) entry which is preliminary data.</text>
</comment>
<keyword evidence="2" id="KW-1185">Reference proteome</keyword>
<name>A0A852UVQ7_9ACTN</name>
<proteinExistence type="predicted"/>
<dbReference type="InterPro" id="IPR021373">
    <property type="entry name" value="DUF2993"/>
</dbReference>
<dbReference type="Proteomes" id="UP000576393">
    <property type="component" value="Unassembled WGS sequence"/>
</dbReference>
<protein>
    <recommendedName>
        <fullName evidence="3">DUF2993 domain-containing protein</fullName>
    </recommendedName>
</protein>
<sequence length="226" mass="23855">MRKLVAFLIVLLVLVGVLDRVAAAGVEREIATRATAEYDLASPPEVDIKGIPFLTQAISGRYDEVRVTTGALEVSGIRLAGVDFTLYGVTAPLRDLVLDGGKAKVRADRVAGTAVVSLDTLNRRAPQGFKVAVDGDALKVDGELTVLGRKVAAEARMRIGVEGDGLRIVPEKVTLAGGIPVPNAEKAISYRIPLRNLPFNLKVTGVNVVPEGLRISGEATDVPLQG</sequence>
<organism evidence="1 2">
    <name type="scientific">Streptosporangium sandarakinum</name>
    <dbReference type="NCBI Taxonomy" id="1260955"/>
    <lineage>
        <taxon>Bacteria</taxon>
        <taxon>Bacillati</taxon>
        <taxon>Actinomycetota</taxon>
        <taxon>Actinomycetes</taxon>
        <taxon>Streptosporangiales</taxon>
        <taxon>Streptosporangiaceae</taxon>
        <taxon>Streptosporangium</taxon>
    </lineage>
</organism>
<reference evidence="1 2" key="1">
    <citation type="submission" date="2020-07" db="EMBL/GenBank/DDBJ databases">
        <title>Sequencing the genomes of 1000 actinobacteria strains.</title>
        <authorList>
            <person name="Klenk H.-P."/>
        </authorList>
    </citation>
    <scope>NUCLEOTIDE SEQUENCE [LARGE SCALE GENOMIC DNA]</scope>
    <source>
        <strain evidence="1 2">DSM 45763</strain>
    </source>
</reference>
<dbReference type="AlphaFoldDB" id="A0A852UVQ7"/>
<dbReference type="EMBL" id="JACCCO010000001">
    <property type="protein sequence ID" value="NYF40299.1"/>
    <property type="molecule type" value="Genomic_DNA"/>
</dbReference>